<dbReference type="OrthoDB" id="407674at2759"/>
<keyword evidence="6" id="KW-1185">Reference proteome</keyword>
<dbReference type="InterPro" id="IPR006202">
    <property type="entry name" value="Neur_chan_lig-bd"/>
</dbReference>
<comment type="caution">
    <text evidence="5">The sequence shown here is derived from an EMBL/GenBank/DDBJ whole genome shotgun (WGS) entry which is preliminary data.</text>
</comment>
<keyword evidence="5" id="KW-0675">Receptor</keyword>
<evidence type="ECO:0000313" key="5">
    <source>
        <dbReference type="EMBL" id="ROT62203.1"/>
    </source>
</evidence>
<keyword evidence="3" id="KW-0813">Transport</keyword>
<keyword evidence="2" id="KW-0472">Membrane</keyword>
<dbReference type="GO" id="GO:0004888">
    <property type="term" value="F:transmembrane signaling receptor activity"/>
    <property type="evidence" value="ECO:0007669"/>
    <property type="project" value="InterPro"/>
</dbReference>
<organism evidence="5 6">
    <name type="scientific">Penaeus vannamei</name>
    <name type="common">Whiteleg shrimp</name>
    <name type="synonym">Litopenaeus vannamei</name>
    <dbReference type="NCBI Taxonomy" id="6689"/>
    <lineage>
        <taxon>Eukaryota</taxon>
        <taxon>Metazoa</taxon>
        <taxon>Ecdysozoa</taxon>
        <taxon>Arthropoda</taxon>
        <taxon>Crustacea</taxon>
        <taxon>Multicrustacea</taxon>
        <taxon>Malacostraca</taxon>
        <taxon>Eumalacostraca</taxon>
        <taxon>Eucarida</taxon>
        <taxon>Decapoda</taxon>
        <taxon>Dendrobranchiata</taxon>
        <taxon>Penaeoidea</taxon>
        <taxon>Penaeidae</taxon>
        <taxon>Penaeus</taxon>
    </lineage>
</organism>
<dbReference type="Gene3D" id="2.70.170.10">
    <property type="entry name" value="Neurotransmitter-gated ion-channel ligand-binding domain"/>
    <property type="match status" value="1"/>
</dbReference>
<dbReference type="PRINTS" id="PR00252">
    <property type="entry name" value="NRIONCHANNEL"/>
</dbReference>
<protein>
    <submittedName>
        <fullName evidence="5">Glycine receptor subunit alpha-3</fullName>
    </submittedName>
</protein>
<dbReference type="Pfam" id="PF02931">
    <property type="entry name" value="Neur_chan_LBD"/>
    <property type="match status" value="1"/>
</dbReference>
<evidence type="ECO:0000256" key="1">
    <source>
        <dbReference type="ARBA" id="ARBA00004141"/>
    </source>
</evidence>
<evidence type="ECO:0000313" key="6">
    <source>
        <dbReference type="Proteomes" id="UP000283509"/>
    </source>
</evidence>
<reference evidence="5 6" key="1">
    <citation type="submission" date="2018-04" db="EMBL/GenBank/DDBJ databases">
        <authorList>
            <person name="Zhang X."/>
            <person name="Yuan J."/>
            <person name="Li F."/>
            <person name="Xiang J."/>
        </authorList>
    </citation>
    <scope>NUCLEOTIDE SEQUENCE [LARGE SCALE GENOMIC DNA]</scope>
    <source>
        <tissue evidence="5">Muscle</tissue>
    </source>
</reference>
<dbReference type="PROSITE" id="PS00236">
    <property type="entry name" value="NEUROTR_ION_CHANNEL"/>
    <property type="match status" value="1"/>
</dbReference>
<gene>
    <name evidence="5" type="ORF">C7M84_019963</name>
</gene>
<dbReference type="Proteomes" id="UP000283509">
    <property type="component" value="Unassembled WGS sequence"/>
</dbReference>
<keyword evidence="3" id="KW-0407">Ion channel</keyword>
<sequence length="250" mass="28913">MTHFLHIAEFGLPSCCGKGKMNPHLGLPSCHVTASVSILYIIYVACLLPSGTLGHMDRALTVEDIMPLDRTLYDKMRPPKKDGKATQVYFHVTVMGIDSINENSMTYAADIFFAQTWTDHRLRLPENMTSEYRLLDLDWLKALWRPDSFFKNAKQVTFQTMTIPNHYVWLYQDFRILYMVKLTLVLSCAMNFAIYPHDTQFCKLQMESLSHTTEELVFEWDPDVPLAVDDRIELPQQDIVKNYTSDCSQL</sequence>
<proteinExistence type="inferred from homology"/>
<dbReference type="AlphaFoldDB" id="A0A3R7MHZ6"/>
<dbReference type="SUPFAM" id="SSF63712">
    <property type="entry name" value="Nicotinic receptor ligand binding domain-like"/>
    <property type="match status" value="1"/>
</dbReference>
<evidence type="ECO:0000259" key="4">
    <source>
        <dbReference type="Pfam" id="PF02931"/>
    </source>
</evidence>
<dbReference type="InterPro" id="IPR036734">
    <property type="entry name" value="Neur_chan_lig-bd_sf"/>
</dbReference>
<feature type="domain" description="Neurotransmitter-gated ion-channel ligand-binding" evidence="4">
    <location>
        <begin position="73"/>
        <end position="238"/>
    </location>
</feature>
<comment type="similarity">
    <text evidence="3">Belongs to the ligand-gated ion channel (TC 1.A.9) family.</text>
</comment>
<reference evidence="5 6" key="2">
    <citation type="submission" date="2019-01" db="EMBL/GenBank/DDBJ databases">
        <title>The decoding of complex shrimp genome reveals the adaptation for benthos swimmer, frequently molting mechanism and breeding impact on genome.</title>
        <authorList>
            <person name="Sun Y."/>
            <person name="Gao Y."/>
            <person name="Yu Y."/>
        </authorList>
    </citation>
    <scope>NUCLEOTIDE SEQUENCE [LARGE SCALE GENOMIC DNA]</scope>
    <source>
        <tissue evidence="5">Muscle</tissue>
    </source>
</reference>
<evidence type="ECO:0000256" key="2">
    <source>
        <dbReference type="ARBA" id="ARBA00023136"/>
    </source>
</evidence>
<name>A0A3R7MHZ6_PENVA</name>
<comment type="subcellular location">
    <subcellularLocation>
        <location evidence="1">Membrane</location>
        <topology evidence="1">Multi-pass membrane protein</topology>
    </subcellularLocation>
</comment>
<dbReference type="EMBL" id="QCYY01003768">
    <property type="protein sequence ID" value="ROT62203.1"/>
    <property type="molecule type" value="Genomic_DNA"/>
</dbReference>
<dbReference type="PANTHER" id="PTHR18945">
    <property type="entry name" value="NEUROTRANSMITTER GATED ION CHANNEL"/>
    <property type="match status" value="1"/>
</dbReference>
<evidence type="ECO:0000256" key="3">
    <source>
        <dbReference type="RuleBase" id="RU000687"/>
    </source>
</evidence>
<keyword evidence="3" id="KW-0406">Ion transport</keyword>
<accession>A0A3R7MHZ6</accession>
<dbReference type="GO" id="GO:0016020">
    <property type="term" value="C:membrane"/>
    <property type="evidence" value="ECO:0007669"/>
    <property type="project" value="UniProtKB-SubCell"/>
</dbReference>
<dbReference type="InterPro" id="IPR006201">
    <property type="entry name" value="Neur_channel"/>
</dbReference>
<dbReference type="GO" id="GO:0005230">
    <property type="term" value="F:extracellular ligand-gated monoatomic ion channel activity"/>
    <property type="evidence" value="ECO:0007669"/>
    <property type="project" value="InterPro"/>
</dbReference>
<dbReference type="InterPro" id="IPR018000">
    <property type="entry name" value="Neurotransmitter_ion_chnl_CS"/>
</dbReference>